<organism evidence="10 11">
    <name type="scientific">Nocardioides cavernae</name>
    <dbReference type="NCBI Taxonomy" id="1921566"/>
    <lineage>
        <taxon>Bacteria</taxon>
        <taxon>Bacillati</taxon>
        <taxon>Actinomycetota</taxon>
        <taxon>Actinomycetes</taxon>
        <taxon>Propionibacteriales</taxon>
        <taxon>Nocardioidaceae</taxon>
        <taxon>Nocardioides</taxon>
    </lineage>
</organism>
<dbReference type="RefSeq" id="WP_179618021.1">
    <property type="nucleotide sequence ID" value="NZ_JACCBW010000001.1"/>
</dbReference>
<feature type="transmembrane region" description="Helical" evidence="8">
    <location>
        <begin position="314"/>
        <end position="334"/>
    </location>
</feature>
<sequence length="410" mass="42755">MQGSLIALGVIALAWCLCSTLLERVYLRTPLVMTGAGMVVGLFTHGRLADVLESGLTTTVAEIVLAVLLFVDATEVRRGRLLGSDLGAVTRLLALALPVSIAAGLAVGVGLLPYLSWAAVLVLACAVVPIDFASAETLLRDRRLPRNVREVVNIEGGYNDGIVSPVFAYALLLAGTVGGGHEEGPAVGAVQAVVIAVLVGSSAGTATGWLLARAQQLGWTSPQSSTIAILVLPVLVYAVAVVASGNGFVAAFVCGVTFRQVHRRHRPHDSRASAADDHRLLDDVTSLLSIAMWFVFGNVVVLVLTSGYVDLPVIVFSLAVLTVVRAAPVLIALVGSSLSPRERLMVGVIGPRGTTSIVFGLLAFNQLADPTEAYTVLGVTALVVFGSVLLHGLAMPIVLERRPRRTTGVA</sequence>
<feature type="transmembrane region" description="Helical" evidence="8">
    <location>
        <begin position="192"/>
        <end position="212"/>
    </location>
</feature>
<gene>
    <name evidence="10" type="ORF">F4692_000461</name>
</gene>
<evidence type="ECO:0000313" key="10">
    <source>
        <dbReference type="EMBL" id="NYE35357.1"/>
    </source>
</evidence>
<dbReference type="InterPro" id="IPR006153">
    <property type="entry name" value="Cation/H_exchanger_TM"/>
</dbReference>
<keyword evidence="7 8" id="KW-0472">Membrane</keyword>
<comment type="subcellular location">
    <subcellularLocation>
        <location evidence="1">Cell membrane</location>
        <topology evidence="1">Multi-pass membrane protein</topology>
    </subcellularLocation>
</comment>
<evidence type="ECO:0000256" key="6">
    <source>
        <dbReference type="ARBA" id="ARBA00023065"/>
    </source>
</evidence>
<feature type="transmembrane region" description="Helical" evidence="8">
    <location>
        <begin position="287"/>
        <end position="308"/>
    </location>
</feature>
<evidence type="ECO:0000313" key="11">
    <source>
        <dbReference type="Proteomes" id="UP000549911"/>
    </source>
</evidence>
<feature type="transmembrane region" description="Helical" evidence="8">
    <location>
        <begin position="346"/>
        <end position="364"/>
    </location>
</feature>
<keyword evidence="5 8" id="KW-1133">Transmembrane helix</keyword>
<protein>
    <submittedName>
        <fullName evidence="10">NhaP-type Na+/H+ or K+/H+ antiporter</fullName>
    </submittedName>
</protein>
<dbReference type="Pfam" id="PF00999">
    <property type="entry name" value="Na_H_Exchanger"/>
    <property type="match status" value="1"/>
</dbReference>
<name>A0A7Y9GZW7_9ACTN</name>
<dbReference type="PANTHER" id="PTHR32507">
    <property type="entry name" value="NA(+)/H(+) ANTIPORTER 1"/>
    <property type="match status" value="1"/>
</dbReference>
<dbReference type="Proteomes" id="UP000549911">
    <property type="component" value="Unassembled WGS sequence"/>
</dbReference>
<dbReference type="GO" id="GO:0005886">
    <property type="term" value="C:plasma membrane"/>
    <property type="evidence" value="ECO:0007669"/>
    <property type="project" value="UniProtKB-SubCell"/>
</dbReference>
<dbReference type="GO" id="GO:1902600">
    <property type="term" value="P:proton transmembrane transport"/>
    <property type="evidence" value="ECO:0007669"/>
    <property type="project" value="InterPro"/>
</dbReference>
<dbReference type="GO" id="GO:0015297">
    <property type="term" value="F:antiporter activity"/>
    <property type="evidence" value="ECO:0007669"/>
    <property type="project" value="UniProtKB-KW"/>
</dbReference>
<evidence type="ECO:0000259" key="9">
    <source>
        <dbReference type="Pfam" id="PF00999"/>
    </source>
</evidence>
<evidence type="ECO:0000256" key="2">
    <source>
        <dbReference type="ARBA" id="ARBA00022448"/>
    </source>
</evidence>
<keyword evidence="3" id="KW-0050">Antiport</keyword>
<reference evidence="10 11" key="2">
    <citation type="submission" date="2020-08" db="EMBL/GenBank/DDBJ databases">
        <title>The Agave Microbiome: Exploring the role of microbial communities in plant adaptations to desert environments.</title>
        <authorList>
            <person name="Partida-Martinez L.P."/>
        </authorList>
    </citation>
    <scope>NUCLEOTIDE SEQUENCE [LARGE SCALE GENOMIC DNA]</scope>
    <source>
        <strain evidence="10 11">AT2.17</strain>
    </source>
</reference>
<feature type="transmembrane region" description="Helical" evidence="8">
    <location>
        <begin position="227"/>
        <end position="258"/>
    </location>
</feature>
<evidence type="ECO:0000256" key="3">
    <source>
        <dbReference type="ARBA" id="ARBA00022449"/>
    </source>
</evidence>
<evidence type="ECO:0000256" key="4">
    <source>
        <dbReference type="ARBA" id="ARBA00022692"/>
    </source>
</evidence>
<feature type="transmembrane region" description="Helical" evidence="8">
    <location>
        <begin position="92"/>
        <end position="111"/>
    </location>
</feature>
<keyword evidence="6" id="KW-0406">Ion transport</keyword>
<evidence type="ECO:0000256" key="5">
    <source>
        <dbReference type="ARBA" id="ARBA00022989"/>
    </source>
</evidence>
<feature type="transmembrane region" description="Helical" evidence="8">
    <location>
        <begin position="376"/>
        <end position="399"/>
    </location>
</feature>
<dbReference type="EMBL" id="JACCBW010000001">
    <property type="protein sequence ID" value="NYE35357.1"/>
    <property type="molecule type" value="Genomic_DNA"/>
</dbReference>
<feature type="transmembrane region" description="Helical" evidence="8">
    <location>
        <begin position="51"/>
        <end position="71"/>
    </location>
</feature>
<accession>A0A7Y9GZW7</accession>
<keyword evidence="4 8" id="KW-0812">Transmembrane</keyword>
<dbReference type="AlphaFoldDB" id="A0A7Y9GZW7"/>
<evidence type="ECO:0000256" key="7">
    <source>
        <dbReference type="ARBA" id="ARBA00023136"/>
    </source>
</evidence>
<evidence type="ECO:0000256" key="1">
    <source>
        <dbReference type="ARBA" id="ARBA00004651"/>
    </source>
</evidence>
<feature type="domain" description="Cation/H+ exchanger transmembrane" evidence="9">
    <location>
        <begin position="16"/>
        <end position="400"/>
    </location>
</feature>
<comment type="caution">
    <text evidence="10">The sequence shown here is derived from an EMBL/GenBank/DDBJ whole genome shotgun (WGS) entry which is preliminary data.</text>
</comment>
<reference evidence="10 11" key="1">
    <citation type="submission" date="2020-07" db="EMBL/GenBank/DDBJ databases">
        <authorList>
            <person name="Partida-Martinez L."/>
            <person name="Huntemann M."/>
            <person name="Clum A."/>
            <person name="Wang J."/>
            <person name="Palaniappan K."/>
            <person name="Ritter S."/>
            <person name="Chen I.-M."/>
            <person name="Stamatis D."/>
            <person name="Reddy T."/>
            <person name="O'Malley R."/>
            <person name="Daum C."/>
            <person name="Shapiro N."/>
            <person name="Ivanova N."/>
            <person name="Kyrpides N."/>
            <person name="Woyke T."/>
        </authorList>
    </citation>
    <scope>NUCLEOTIDE SEQUENCE [LARGE SCALE GENOMIC DNA]</scope>
    <source>
        <strain evidence="10 11">AT2.17</strain>
    </source>
</reference>
<keyword evidence="11" id="KW-1185">Reference proteome</keyword>
<proteinExistence type="predicted"/>
<keyword evidence="2" id="KW-0813">Transport</keyword>
<evidence type="ECO:0000256" key="8">
    <source>
        <dbReference type="SAM" id="Phobius"/>
    </source>
</evidence>
<dbReference type="PANTHER" id="PTHR32507:SF8">
    <property type="entry name" value="CNH1P"/>
    <property type="match status" value="1"/>
</dbReference>